<evidence type="ECO:0000256" key="2">
    <source>
        <dbReference type="ARBA" id="ARBA00022448"/>
    </source>
</evidence>
<proteinExistence type="predicted"/>
<evidence type="ECO:0000256" key="6">
    <source>
        <dbReference type="ARBA" id="ARBA00023065"/>
    </source>
</evidence>
<evidence type="ECO:0000313" key="15">
    <source>
        <dbReference type="Proteomes" id="UP000318571"/>
    </source>
</evidence>
<keyword evidence="2" id="KW-0813">Transport</keyword>
<dbReference type="Gene3D" id="3.40.190.10">
    <property type="entry name" value="Periplasmic binding protein-like II"/>
    <property type="match status" value="1"/>
</dbReference>
<evidence type="ECO:0000256" key="7">
    <source>
        <dbReference type="ARBA" id="ARBA00023136"/>
    </source>
</evidence>
<feature type="transmembrane region" description="Helical" evidence="12">
    <location>
        <begin position="496"/>
        <end position="516"/>
    </location>
</feature>
<dbReference type="InterPro" id="IPR052192">
    <property type="entry name" value="Insect_Ionotropic_Sensory_Rcpt"/>
</dbReference>
<evidence type="ECO:0000256" key="5">
    <source>
        <dbReference type="ARBA" id="ARBA00022989"/>
    </source>
</evidence>
<dbReference type="PANTHER" id="PTHR42643:SF39">
    <property type="entry name" value="IONOTROPIC RECEPTOR 56A-RELATED"/>
    <property type="match status" value="1"/>
</dbReference>
<comment type="caution">
    <text evidence="14">The sequence shown here is derived from an EMBL/GenBank/DDBJ whole genome shotgun (WGS) entry which is preliminary data.</text>
</comment>
<keyword evidence="8" id="KW-0675">Receptor</keyword>
<keyword evidence="4 12" id="KW-0812">Transmembrane</keyword>
<feature type="transmembrane region" description="Helical" evidence="12">
    <location>
        <begin position="247"/>
        <end position="267"/>
    </location>
</feature>
<accession>A0A553P8D7</accession>
<keyword evidence="15" id="KW-1185">Reference proteome</keyword>
<dbReference type="SUPFAM" id="SSF53850">
    <property type="entry name" value="Periplasmic binding protein-like II"/>
    <property type="match status" value="1"/>
</dbReference>
<dbReference type="InterPro" id="IPR019594">
    <property type="entry name" value="Glu/Gly-bd"/>
</dbReference>
<comment type="subcellular location">
    <subcellularLocation>
        <location evidence="1">Cell membrane</location>
        <topology evidence="1">Multi-pass membrane protein</topology>
    </subcellularLocation>
</comment>
<keyword evidence="9" id="KW-0325">Glycoprotein</keyword>
<dbReference type="Proteomes" id="UP000318571">
    <property type="component" value="Chromosome 3"/>
</dbReference>
<protein>
    <recommendedName>
        <fullName evidence="13">Ionotropic glutamate receptor L-glutamate and glycine-binding domain-containing protein</fullName>
    </recommendedName>
</protein>
<evidence type="ECO:0000256" key="8">
    <source>
        <dbReference type="ARBA" id="ARBA00023170"/>
    </source>
</evidence>
<evidence type="ECO:0000256" key="1">
    <source>
        <dbReference type="ARBA" id="ARBA00004651"/>
    </source>
</evidence>
<name>A0A553P8D7_TIGCA</name>
<reference evidence="14 15" key="1">
    <citation type="journal article" date="2018" name="Nat. Ecol. Evol.">
        <title>Genomic signatures of mitonuclear coevolution across populations of Tigriopus californicus.</title>
        <authorList>
            <person name="Barreto F.S."/>
            <person name="Watson E.T."/>
            <person name="Lima T.G."/>
            <person name="Willett C.S."/>
            <person name="Edmands S."/>
            <person name="Li W."/>
            <person name="Burton R.S."/>
        </authorList>
    </citation>
    <scope>NUCLEOTIDE SEQUENCE [LARGE SCALE GENOMIC DNA]</scope>
    <source>
        <strain evidence="14 15">San Diego</strain>
    </source>
</reference>
<gene>
    <name evidence="14" type="ORF">TCAL_14627</name>
</gene>
<evidence type="ECO:0000256" key="12">
    <source>
        <dbReference type="SAM" id="Phobius"/>
    </source>
</evidence>
<dbReference type="GO" id="GO:0005886">
    <property type="term" value="C:plasma membrane"/>
    <property type="evidence" value="ECO:0007669"/>
    <property type="project" value="UniProtKB-SubCell"/>
</dbReference>
<dbReference type="Gene3D" id="1.10.287.70">
    <property type="match status" value="1"/>
</dbReference>
<dbReference type="EMBL" id="VCGU01000007">
    <property type="protein sequence ID" value="TRY73926.1"/>
    <property type="molecule type" value="Genomic_DNA"/>
</dbReference>
<keyword evidence="5 12" id="KW-1133">Transmembrane helix</keyword>
<evidence type="ECO:0000256" key="11">
    <source>
        <dbReference type="ARBA" id="ARBA00023303"/>
    </source>
</evidence>
<sequence length="526" mass="60730">MDLCSTIVYHIPQRLPKGSQYHMGSFLVTLDQDLRSSADSLHGKFTECLYGYLTNPTDIEIQTAFEHFQLLKGAKKTLILHTKEFGNQFNEELRSIHRNFHLTVHLENTKLEFPIIPSSEWRGKHLKVYALYIWPFLSQDEDGSMSGADWDLINGLLEHYGMTFNMVRSTKLSTTLLENGTTYGYLYEIQNRRYDLGIGQLTITRERGRYLDFTRDMFQRELGFASQPLRRAGKPETLILPFDNQTWLFLIACLFTITFFLMFIAFIDEQLTPHDCYESFIMAFSPLVQESQPPRLFYKFKFSTRRFFLGSWLITGGLLAMFYDSNLLATMTTVNYAKPIDTPKEIIASGLPVFVSQGNIFQTAFTQSPIPIYQELYRKSTLEKGALYVSSNGGAEERERMVDEGKAIETLTRVRANNNPKRRYHSESFFIGTTAWVVSKGSHMKNVLDWDILKLQEAGIMFWLEKRHVELRRANQGRGSNTEFQRLSLELYQPTYVTWGVGIGMSVVAFLVEMLMRAKPKPVNQA</sequence>
<dbReference type="Pfam" id="PF10613">
    <property type="entry name" value="Lig_chan-Glu_bd"/>
    <property type="match status" value="1"/>
</dbReference>
<keyword evidence="3" id="KW-1003">Cell membrane</keyword>
<keyword evidence="7 12" id="KW-0472">Membrane</keyword>
<evidence type="ECO:0000256" key="9">
    <source>
        <dbReference type="ARBA" id="ARBA00023180"/>
    </source>
</evidence>
<evidence type="ECO:0000259" key="13">
    <source>
        <dbReference type="Pfam" id="PF10613"/>
    </source>
</evidence>
<keyword evidence="6" id="KW-0406">Ion transport</keyword>
<evidence type="ECO:0000256" key="4">
    <source>
        <dbReference type="ARBA" id="ARBA00022692"/>
    </source>
</evidence>
<dbReference type="PANTHER" id="PTHR42643">
    <property type="entry name" value="IONOTROPIC RECEPTOR 20A-RELATED"/>
    <property type="match status" value="1"/>
</dbReference>
<feature type="transmembrane region" description="Helical" evidence="12">
    <location>
        <begin position="307"/>
        <end position="323"/>
    </location>
</feature>
<evidence type="ECO:0000256" key="10">
    <source>
        <dbReference type="ARBA" id="ARBA00023286"/>
    </source>
</evidence>
<keyword evidence="10" id="KW-1071">Ligand-gated ion channel</keyword>
<feature type="domain" description="Ionotropic glutamate receptor L-glutamate and glycine-binding" evidence="13">
    <location>
        <begin position="127"/>
        <end position="219"/>
    </location>
</feature>
<dbReference type="AlphaFoldDB" id="A0A553P8D7"/>
<organism evidence="14 15">
    <name type="scientific">Tigriopus californicus</name>
    <name type="common">Marine copepod</name>
    <dbReference type="NCBI Taxonomy" id="6832"/>
    <lineage>
        <taxon>Eukaryota</taxon>
        <taxon>Metazoa</taxon>
        <taxon>Ecdysozoa</taxon>
        <taxon>Arthropoda</taxon>
        <taxon>Crustacea</taxon>
        <taxon>Multicrustacea</taxon>
        <taxon>Hexanauplia</taxon>
        <taxon>Copepoda</taxon>
        <taxon>Harpacticoida</taxon>
        <taxon>Harpacticidae</taxon>
        <taxon>Tigriopus</taxon>
    </lineage>
</organism>
<evidence type="ECO:0000256" key="3">
    <source>
        <dbReference type="ARBA" id="ARBA00022475"/>
    </source>
</evidence>
<keyword evidence="11" id="KW-0407">Ion channel</keyword>
<evidence type="ECO:0000313" key="14">
    <source>
        <dbReference type="EMBL" id="TRY73926.1"/>
    </source>
</evidence>